<dbReference type="GeneID" id="20207032"/>
<evidence type="ECO:0000313" key="3">
    <source>
        <dbReference type="EnsemblMetazoa" id="HelroP178953"/>
    </source>
</evidence>
<dbReference type="InParanoid" id="T1FDY3"/>
<evidence type="ECO:0000313" key="4">
    <source>
        <dbReference type="Proteomes" id="UP000015101"/>
    </source>
</evidence>
<proteinExistence type="predicted"/>
<dbReference type="EMBL" id="KB097502">
    <property type="protein sequence ID" value="ESN95772.1"/>
    <property type="molecule type" value="Genomic_DNA"/>
</dbReference>
<protein>
    <recommendedName>
        <fullName evidence="1">WSC domain-containing protein</fullName>
    </recommendedName>
</protein>
<gene>
    <name evidence="3" type="primary">20207032</name>
    <name evidence="2" type="ORF">HELRODRAFT_178953</name>
</gene>
<dbReference type="RefSeq" id="XP_009026074.1">
    <property type="nucleotide sequence ID" value="XM_009027826.1"/>
</dbReference>
<dbReference type="OrthoDB" id="2019572at2759"/>
<keyword evidence="4" id="KW-1185">Reference proteome</keyword>
<dbReference type="InterPro" id="IPR002889">
    <property type="entry name" value="WSC_carb-bd"/>
</dbReference>
<dbReference type="EMBL" id="AMQM01006658">
    <property type="status" value="NOT_ANNOTATED_CDS"/>
    <property type="molecule type" value="Genomic_DNA"/>
</dbReference>
<dbReference type="EnsemblMetazoa" id="HelroT178953">
    <property type="protein sequence ID" value="HelroP178953"/>
    <property type="gene ID" value="HelroG178953"/>
</dbReference>
<reference evidence="2 4" key="2">
    <citation type="journal article" date="2013" name="Nature">
        <title>Insights into bilaterian evolution from three spiralian genomes.</title>
        <authorList>
            <person name="Simakov O."/>
            <person name="Marletaz F."/>
            <person name="Cho S.J."/>
            <person name="Edsinger-Gonzales E."/>
            <person name="Havlak P."/>
            <person name="Hellsten U."/>
            <person name="Kuo D.H."/>
            <person name="Larsson T."/>
            <person name="Lv J."/>
            <person name="Arendt D."/>
            <person name="Savage R."/>
            <person name="Osoegawa K."/>
            <person name="de Jong P."/>
            <person name="Grimwood J."/>
            <person name="Chapman J.A."/>
            <person name="Shapiro H."/>
            <person name="Aerts A."/>
            <person name="Otillar R.P."/>
            <person name="Terry A.Y."/>
            <person name="Boore J.L."/>
            <person name="Grigoriev I.V."/>
            <person name="Lindberg D.R."/>
            <person name="Seaver E.C."/>
            <person name="Weisblat D.A."/>
            <person name="Putnam N.H."/>
            <person name="Rokhsar D.S."/>
        </authorList>
    </citation>
    <scope>NUCLEOTIDE SEQUENCE</scope>
</reference>
<dbReference type="Proteomes" id="UP000015101">
    <property type="component" value="Unassembled WGS sequence"/>
</dbReference>
<feature type="domain" description="WSC" evidence="1">
    <location>
        <begin position="54"/>
        <end position="136"/>
    </location>
</feature>
<reference evidence="4" key="1">
    <citation type="submission" date="2012-12" db="EMBL/GenBank/DDBJ databases">
        <authorList>
            <person name="Hellsten U."/>
            <person name="Grimwood J."/>
            <person name="Chapman J.A."/>
            <person name="Shapiro H."/>
            <person name="Aerts A."/>
            <person name="Otillar R.P."/>
            <person name="Terry A.Y."/>
            <person name="Boore J.L."/>
            <person name="Simakov O."/>
            <person name="Marletaz F."/>
            <person name="Cho S.-J."/>
            <person name="Edsinger-Gonzales E."/>
            <person name="Havlak P."/>
            <person name="Kuo D.-H."/>
            <person name="Larsson T."/>
            <person name="Lv J."/>
            <person name="Arendt D."/>
            <person name="Savage R."/>
            <person name="Osoegawa K."/>
            <person name="de Jong P."/>
            <person name="Lindberg D.R."/>
            <person name="Seaver E.C."/>
            <person name="Weisblat D.A."/>
            <person name="Putnam N.H."/>
            <person name="Grigoriev I.V."/>
            <person name="Rokhsar D.S."/>
        </authorList>
    </citation>
    <scope>NUCLEOTIDE SEQUENCE</scope>
</reference>
<reference evidence="3" key="3">
    <citation type="submission" date="2015-06" db="UniProtKB">
        <authorList>
            <consortium name="EnsemblMetazoa"/>
        </authorList>
    </citation>
    <scope>IDENTIFICATION</scope>
</reference>
<sequence>MPGTAVTVIGFKLKIFFAYHMQCVYIVDPRIMQLKLLRNAKMMVVRKNYYEEATETYIGCYREVLAVNAGIVDSYEGCKMLCRNEVTPYIALHEGNECYCVARAKYAVNSKFCNLKCKSGEDGCGGDKYYSLFSKNREARTDVPMPPSNEKLPLYFKNNKINK</sequence>
<dbReference type="CTD" id="20207032"/>
<dbReference type="HOGENOM" id="CLU_1628866_0_0_1"/>
<evidence type="ECO:0000259" key="1">
    <source>
        <dbReference type="PROSITE" id="PS51212"/>
    </source>
</evidence>
<dbReference type="AlphaFoldDB" id="T1FDY3"/>
<organism evidence="3 4">
    <name type="scientific">Helobdella robusta</name>
    <name type="common">Californian leech</name>
    <dbReference type="NCBI Taxonomy" id="6412"/>
    <lineage>
        <taxon>Eukaryota</taxon>
        <taxon>Metazoa</taxon>
        <taxon>Spiralia</taxon>
        <taxon>Lophotrochozoa</taxon>
        <taxon>Annelida</taxon>
        <taxon>Clitellata</taxon>
        <taxon>Hirudinea</taxon>
        <taxon>Rhynchobdellida</taxon>
        <taxon>Glossiphoniidae</taxon>
        <taxon>Helobdella</taxon>
    </lineage>
</organism>
<dbReference type="PROSITE" id="PS51212">
    <property type="entry name" value="WSC"/>
    <property type="match status" value="1"/>
</dbReference>
<dbReference type="SMART" id="SM00321">
    <property type="entry name" value="WSC"/>
    <property type="match status" value="1"/>
</dbReference>
<name>T1FDY3_HELRO</name>
<accession>T1FDY3</accession>
<dbReference type="KEGG" id="hro:HELRODRAFT_178953"/>
<evidence type="ECO:0000313" key="2">
    <source>
        <dbReference type="EMBL" id="ESN95772.1"/>
    </source>
</evidence>